<name>A0ABQ8JZ68_9APHY</name>
<sequence length="67" mass="7148">KGDASLHTGRLTDRSALGLAAVNTLSSNELVSKSKVVTHTHAVFWKESGCLFRIDSTKNSSGVPLNH</sequence>
<feature type="non-terminal residue" evidence="1">
    <location>
        <position position="1"/>
    </location>
</feature>
<protein>
    <submittedName>
        <fullName evidence="1">Uncharacterized protein</fullName>
    </submittedName>
</protein>
<keyword evidence="2" id="KW-1185">Reference proteome</keyword>
<feature type="non-terminal residue" evidence="1">
    <location>
        <position position="67"/>
    </location>
</feature>
<evidence type="ECO:0000313" key="2">
    <source>
        <dbReference type="Proteomes" id="UP000814176"/>
    </source>
</evidence>
<reference evidence="1 2" key="1">
    <citation type="journal article" date="2021" name="Environ. Microbiol.">
        <title>Gene family expansions and transcriptome signatures uncover fungal adaptations to wood decay.</title>
        <authorList>
            <person name="Hage H."/>
            <person name="Miyauchi S."/>
            <person name="Viragh M."/>
            <person name="Drula E."/>
            <person name="Min B."/>
            <person name="Chaduli D."/>
            <person name="Navarro D."/>
            <person name="Favel A."/>
            <person name="Norest M."/>
            <person name="Lesage-Meessen L."/>
            <person name="Balint B."/>
            <person name="Merenyi Z."/>
            <person name="de Eugenio L."/>
            <person name="Morin E."/>
            <person name="Martinez A.T."/>
            <person name="Baldrian P."/>
            <person name="Stursova M."/>
            <person name="Martinez M.J."/>
            <person name="Novotny C."/>
            <person name="Magnuson J.K."/>
            <person name="Spatafora J.W."/>
            <person name="Maurice S."/>
            <person name="Pangilinan J."/>
            <person name="Andreopoulos W."/>
            <person name="LaButti K."/>
            <person name="Hundley H."/>
            <person name="Na H."/>
            <person name="Kuo A."/>
            <person name="Barry K."/>
            <person name="Lipzen A."/>
            <person name="Henrissat B."/>
            <person name="Riley R."/>
            <person name="Ahrendt S."/>
            <person name="Nagy L.G."/>
            <person name="Grigoriev I.V."/>
            <person name="Martin F."/>
            <person name="Rosso M.N."/>
        </authorList>
    </citation>
    <scope>NUCLEOTIDE SEQUENCE [LARGE SCALE GENOMIC DNA]</scope>
    <source>
        <strain evidence="1 2">CIRM-BRFM 1785</strain>
    </source>
</reference>
<evidence type="ECO:0000313" key="1">
    <source>
        <dbReference type="EMBL" id="KAH9829331.1"/>
    </source>
</evidence>
<gene>
    <name evidence="1" type="ORF">C8Q71DRAFT_694333</name>
</gene>
<accession>A0ABQ8JZ68</accession>
<dbReference type="RefSeq" id="XP_047772813.1">
    <property type="nucleotide sequence ID" value="XM_047919898.1"/>
</dbReference>
<comment type="caution">
    <text evidence="1">The sequence shown here is derived from an EMBL/GenBank/DDBJ whole genome shotgun (WGS) entry which is preliminary data.</text>
</comment>
<proteinExistence type="predicted"/>
<dbReference type="EMBL" id="JADCUA010000040">
    <property type="protein sequence ID" value="KAH9829331.1"/>
    <property type="molecule type" value="Genomic_DNA"/>
</dbReference>
<dbReference type="GeneID" id="72000630"/>
<organism evidence="1 2">
    <name type="scientific">Rhodofomes roseus</name>
    <dbReference type="NCBI Taxonomy" id="34475"/>
    <lineage>
        <taxon>Eukaryota</taxon>
        <taxon>Fungi</taxon>
        <taxon>Dikarya</taxon>
        <taxon>Basidiomycota</taxon>
        <taxon>Agaricomycotina</taxon>
        <taxon>Agaricomycetes</taxon>
        <taxon>Polyporales</taxon>
        <taxon>Rhodofomes</taxon>
    </lineage>
</organism>
<dbReference type="Proteomes" id="UP000814176">
    <property type="component" value="Unassembled WGS sequence"/>
</dbReference>